<sequence>MTPWTWYAGHLDDDVYDLAEATTREKVIEAALEEVTGWLNPGDRFRIIEARSSDAKKYEGADFVPFLRTRNAEIIEIGEPS</sequence>
<accession>A0A6L3Y9X9</accession>
<organism evidence="1 2">
    <name type="scientific">Brucella tritici</name>
    <dbReference type="NCBI Taxonomy" id="94626"/>
    <lineage>
        <taxon>Bacteria</taxon>
        <taxon>Pseudomonadati</taxon>
        <taxon>Pseudomonadota</taxon>
        <taxon>Alphaproteobacteria</taxon>
        <taxon>Hyphomicrobiales</taxon>
        <taxon>Brucellaceae</taxon>
        <taxon>Brucella/Ochrobactrum group</taxon>
        <taxon>Brucella</taxon>
    </lineage>
</organism>
<dbReference type="AlphaFoldDB" id="A0A6L3Y9X9"/>
<dbReference type="RefSeq" id="WP_151652759.1">
    <property type="nucleotide sequence ID" value="NZ_WBVX01000027.1"/>
</dbReference>
<evidence type="ECO:0000313" key="2">
    <source>
        <dbReference type="Proteomes" id="UP000481643"/>
    </source>
</evidence>
<comment type="caution">
    <text evidence="1">The sequence shown here is derived from an EMBL/GenBank/DDBJ whole genome shotgun (WGS) entry which is preliminary data.</text>
</comment>
<protein>
    <submittedName>
        <fullName evidence="1">Uncharacterized protein</fullName>
    </submittedName>
</protein>
<dbReference type="Proteomes" id="UP000481643">
    <property type="component" value="Unassembled WGS sequence"/>
</dbReference>
<dbReference type="EMBL" id="WBVX01000027">
    <property type="protein sequence ID" value="KAB2680526.1"/>
    <property type="molecule type" value="Genomic_DNA"/>
</dbReference>
<name>A0A6L3Y9X9_9HYPH</name>
<reference evidence="1 2" key="1">
    <citation type="submission" date="2019-09" db="EMBL/GenBank/DDBJ databases">
        <title>Taxonomic organization of the family Brucellaceae based on a phylogenomic approach.</title>
        <authorList>
            <person name="Leclercq S."/>
            <person name="Cloeckaert A."/>
            <person name="Zygmunt M.S."/>
        </authorList>
    </citation>
    <scope>NUCLEOTIDE SEQUENCE [LARGE SCALE GENOMIC DNA]</scope>
    <source>
        <strain evidence="1 2">WS1830</strain>
    </source>
</reference>
<evidence type="ECO:0000313" key="1">
    <source>
        <dbReference type="EMBL" id="KAB2680526.1"/>
    </source>
</evidence>
<proteinExistence type="predicted"/>
<gene>
    <name evidence="1" type="ORF">F9L08_20975</name>
</gene>